<evidence type="ECO:0000313" key="3">
    <source>
        <dbReference type="Proteomes" id="UP000034259"/>
    </source>
</evidence>
<name>A0A0F8R2Y3_METMZ</name>
<evidence type="ECO:0000313" key="1">
    <source>
        <dbReference type="EMBL" id="KKH37889.1"/>
    </source>
</evidence>
<evidence type="ECO:0000313" key="2">
    <source>
        <dbReference type="EMBL" id="KKH49161.1"/>
    </source>
</evidence>
<sequence length="74" mass="8541">MNFPFSCTLSATVRSPFHPLCLLRKTSFSLCILSRQPGKLEDVSWSPLLYDLTAGFRDKRLKKKLKRKKGLKKN</sequence>
<organism evidence="2 3">
    <name type="scientific">Methanosarcina mazei</name>
    <name type="common">Methanosarcina frisia</name>
    <dbReference type="NCBI Taxonomy" id="2209"/>
    <lineage>
        <taxon>Archaea</taxon>
        <taxon>Methanobacteriati</taxon>
        <taxon>Methanobacteriota</taxon>
        <taxon>Stenosarchaea group</taxon>
        <taxon>Methanomicrobia</taxon>
        <taxon>Methanosarcinales</taxon>
        <taxon>Methanosarcinaceae</taxon>
        <taxon>Methanosarcina</taxon>
    </lineage>
</organism>
<proteinExistence type="predicted"/>
<dbReference type="PATRIC" id="fig|2209.52.peg.2605"/>
<dbReference type="AlphaFoldDB" id="A0A0F8R2Y3"/>
<accession>A0A0F8R2Y3</accession>
<gene>
    <name evidence="1" type="ORF">DU71_12000</name>
    <name evidence="2" type="ORF">DU72_05330</name>
</gene>
<dbReference type="EMBL" id="JJQI01000089">
    <property type="protein sequence ID" value="KKH37889.1"/>
    <property type="molecule type" value="Genomic_DNA"/>
</dbReference>
<comment type="caution">
    <text evidence="2">The sequence shown here is derived from an EMBL/GenBank/DDBJ whole genome shotgun (WGS) entry which is preliminary data.</text>
</comment>
<dbReference type="Proteomes" id="UP000034672">
    <property type="component" value="Unassembled WGS sequence"/>
</dbReference>
<evidence type="ECO:0000313" key="4">
    <source>
        <dbReference type="Proteomes" id="UP000034672"/>
    </source>
</evidence>
<reference evidence="3 4" key="1">
    <citation type="journal article" date="2015" name="ISME J.">
        <title>Genomic and phenotypic differentiation among Methanosarcina mazei populations from Columbia River sediment.</title>
        <authorList>
            <person name="Youngblut N.D."/>
            <person name="Wirth J.S."/>
            <person name="Henriksen J.R."/>
            <person name="Smith M."/>
            <person name="Simon H."/>
            <person name="Metcalf W.W."/>
            <person name="Whitaker R.J."/>
        </authorList>
    </citation>
    <scope>NUCLEOTIDE SEQUENCE [LARGE SCALE GENOMIC DNA]</scope>
    <source>
        <strain evidence="1 4">1.H.A.1A.4</strain>
        <strain evidence="2 3">1.H.A.2.1</strain>
    </source>
</reference>
<dbReference type="EMBL" id="JJQK01000175">
    <property type="protein sequence ID" value="KKH49161.1"/>
    <property type="molecule type" value="Genomic_DNA"/>
</dbReference>
<protein>
    <submittedName>
        <fullName evidence="2">Uncharacterized protein</fullName>
    </submittedName>
</protein>
<dbReference type="Proteomes" id="UP000034259">
    <property type="component" value="Unassembled WGS sequence"/>
</dbReference>